<feature type="compositionally biased region" description="Polar residues" evidence="1">
    <location>
        <begin position="788"/>
        <end position="804"/>
    </location>
</feature>
<dbReference type="STRING" id="1330018.A0A167LC07"/>
<dbReference type="Gene3D" id="2.30.29.30">
    <property type="entry name" value="Pleckstrin-homology domain (PH domain)/Phosphotyrosine-binding domain (PTB)"/>
    <property type="match status" value="1"/>
</dbReference>
<evidence type="ECO:0000256" key="1">
    <source>
        <dbReference type="SAM" id="MobiDB-lite"/>
    </source>
</evidence>
<feature type="non-terminal residue" evidence="3">
    <location>
        <position position="1850"/>
    </location>
</feature>
<dbReference type="Pfam" id="PF01369">
    <property type="entry name" value="Sec7"/>
    <property type="match status" value="1"/>
</dbReference>
<dbReference type="GO" id="GO:0032012">
    <property type="term" value="P:regulation of ARF protein signal transduction"/>
    <property type="evidence" value="ECO:0007669"/>
    <property type="project" value="InterPro"/>
</dbReference>
<feature type="compositionally biased region" description="Low complexity" evidence="1">
    <location>
        <begin position="1834"/>
        <end position="1850"/>
    </location>
</feature>
<feature type="compositionally biased region" description="Low complexity" evidence="1">
    <location>
        <begin position="1115"/>
        <end position="1130"/>
    </location>
</feature>
<dbReference type="InterPro" id="IPR011993">
    <property type="entry name" value="PH-like_dom_sf"/>
</dbReference>
<feature type="region of interest" description="Disordered" evidence="1">
    <location>
        <begin position="1086"/>
        <end position="1153"/>
    </location>
</feature>
<feature type="compositionally biased region" description="Low complexity" evidence="1">
    <location>
        <begin position="416"/>
        <end position="429"/>
    </location>
</feature>
<dbReference type="EMBL" id="KV417288">
    <property type="protein sequence ID" value="KZO95534.1"/>
    <property type="molecule type" value="Genomic_DNA"/>
</dbReference>
<feature type="domain" description="SEC7" evidence="2">
    <location>
        <begin position="1370"/>
        <end position="1568"/>
    </location>
</feature>
<feature type="region of interest" description="Disordered" evidence="1">
    <location>
        <begin position="941"/>
        <end position="965"/>
    </location>
</feature>
<dbReference type="InterPro" id="IPR035999">
    <property type="entry name" value="Sec7_dom_sf"/>
</dbReference>
<dbReference type="OrthoDB" id="430364at2759"/>
<feature type="compositionally biased region" description="Low complexity" evidence="1">
    <location>
        <begin position="236"/>
        <end position="248"/>
    </location>
</feature>
<dbReference type="SMART" id="SM00222">
    <property type="entry name" value="Sec7"/>
    <property type="match status" value="1"/>
</dbReference>
<feature type="compositionally biased region" description="Pro residues" evidence="1">
    <location>
        <begin position="1131"/>
        <end position="1149"/>
    </location>
</feature>
<feature type="region of interest" description="Disordered" evidence="1">
    <location>
        <begin position="336"/>
        <end position="450"/>
    </location>
</feature>
<dbReference type="PROSITE" id="PS50190">
    <property type="entry name" value="SEC7"/>
    <property type="match status" value="1"/>
</dbReference>
<evidence type="ECO:0000313" key="4">
    <source>
        <dbReference type="Proteomes" id="UP000076738"/>
    </source>
</evidence>
<evidence type="ECO:0000259" key="2">
    <source>
        <dbReference type="PROSITE" id="PS50190"/>
    </source>
</evidence>
<sequence length="1850" mass="200363">MASSPSGSASASSVRADAISRLKRAASLPRMKDGRRPAIPANGGAFSEGGRSEESSQRGADTPTYGYGDRSHSETDVAAIDASREEEVESGRENAVEQPQEIPAEDDLPTPLPREGVSGLHHVEHIPSARQPMPEPELEEVEPLPSLEAPAEQPAAEEEEENYEEQQQHEPPAEMGMAQQLLILQQMQLQRALAGVPPNFPPSAFPAGFAPAFHQNAFQTGLVSPQTQELLLSLVQHQQQHHQQQQQQAPPPPPPQQQHRPYIPPASPLGWQQQPVKSPASPLPSLNELAAAHQRGLFRSNSAAARTEAYNKLTGGRDTPMSPPPSVLGYAGASRLGRSNTVTGGERAAAGGRMVGVISRRRQQEDPNRAPSAMDMTTSAGEESSVSVTTREERRSRRRRRHSSQSKSIVDDRDVPTNAPSTPAASATPLPQDDIPPLPRPESLSSTSVANALRQSIERRVARDNYETDYSDGREKPVTPGFTSKTGTDIDTDTEIPPVPQSPIVPPQSPPQLSSPRALPTTPSISGLPFPSPQYFTPLHAPHAPEAPSNTSSGLMELGMPVYLTTGSPGFGHDSFPQTISGTPFSSPYKSPRNEEDIGIVHRAITPGDDSAAESPWNLGAGAEFEEVIGNVLGRRNLMDQIGGMGDGELEQEPEEEQVVLLSEPSSPVPDSAATVVPRGSMTPSPLPLLPASAPATMTAMAPQQVPFPATILARSPPPRSINREVLSDISVTSVPPASTPHRSRTESMGLSDIETAITDGETTGREDKPKKPRSGSNFSDKVKSFLSHMSSRSAMRQRTISVSSRHERQQKGESSHSSEILSQMLESAENKEKSENRQSKEKPDSRESREIPENQESKEKQPAQIREGPSSKTVSTVSLASQASPRSGKSLMDVTNPLPQGSVSPMPPPSAAQIAMYNNVDKLLPFPGMLRLEQERSKFKTLSPPTSPVDLSFSPPTPLSSPQEPHGIMTASLVKLSTPSPGMTILDLPPMPNSAPPAPGTLGERMGDRQLHYIDLPDNLLAGSESLPTTRRGVQQWLRMKKSSPNDVIQKKSSLTDLLSSGMLTESGTEREDGASLFGKLSIGRSLNKKPSRPRFVERQDSRPGTTPSTVNLPAVPAVPVVPTPVSGPVTPPPPMPLPQPPSEPSPAPVTASLPEAPALVAASASRANNSLASLAAAAAVIEEKPNDRSALASLAAAAAISEPEQPADSHSSLASDPSGPNSHVTDVSGSALSTPSVSQETSSASQPSLDSPPLIQQPQLKEFKSMGAVPMPPVTTSLRSISPPISPKPSPPRKLLLHSPVLQVVQGDRLKERHLFLFSDIIVIAKPDPRASSAHDKSNPASLSRPLLVKSIVELRNLRIKPQQDHTEPVKSDRYRSTIRAFADEFAEDPTSAVEQLVHRAGIQGDPGAIADVLFETPSLDKRQLGEYLCLRSSRHVLRAFIDRFGFEDVRIDIALRTFLLSIILPEHEDNSDHLLNNFAARWWNANSRTIGFDRELSTRLVLAMIQLSDALHSASYASPGRTGAMSPSRPRLSVQEWIETFRIRDHRQLVPELLLRAIYTGISRFRIAEALDSNSDSEVPAAMIPARMKTRLTHGEPSERIHIRIPRPDRNFAIRLYGHGLKFDPEYLDFSNSTEQSFVIFPTTVGQKTIIFGREGGNSAFYTGVPLSKTVLVERAFMKNTFQLAFVNHLGVKRKYLFSMDDLFRVTEWTNALTSEINKRRSMEGTLRERDAERKAAADVISFVMLRDTLLPREEKEPNSSAADTSAGSLSHLVSPKSAMSKETSSNDRPYSGTQIIHICIQNSLLSGMILRSKPAKWDASVNDGEKRTPTPRAAPALAMTPRMRPS</sequence>
<evidence type="ECO:0000313" key="3">
    <source>
        <dbReference type="EMBL" id="KZO95534.1"/>
    </source>
</evidence>
<dbReference type="InterPro" id="IPR000904">
    <property type="entry name" value="Sec7_dom"/>
</dbReference>
<dbReference type="PANTHER" id="PTHR10663">
    <property type="entry name" value="GUANYL-NUCLEOTIDE EXCHANGE FACTOR"/>
    <property type="match status" value="1"/>
</dbReference>
<feature type="compositionally biased region" description="Basic and acidic residues" evidence="1">
    <location>
        <begin position="82"/>
        <end position="95"/>
    </location>
</feature>
<feature type="compositionally biased region" description="Pro residues" evidence="1">
    <location>
        <begin position="249"/>
        <end position="267"/>
    </location>
</feature>
<accession>A0A167LC07</accession>
<feature type="compositionally biased region" description="Low complexity" evidence="1">
    <location>
        <begin position="143"/>
        <end position="154"/>
    </location>
</feature>
<proteinExistence type="predicted"/>
<name>A0A167LC07_CALVF</name>
<feature type="region of interest" description="Disordered" evidence="1">
    <location>
        <begin position="23"/>
        <end position="173"/>
    </location>
</feature>
<feature type="compositionally biased region" description="Polar residues" evidence="1">
    <location>
        <begin position="1762"/>
        <end position="1772"/>
    </location>
</feature>
<feature type="compositionally biased region" description="Acidic residues" evidence="1">
    <location>
        <begin position="155"/>
        <end position="164"/>
    </location>
</feature>
<feature type="region of interest" description="Disordered" evidence="1">
    <location>
        <begin position="1203"/>
        <end position="1256"/>
    </location>
</feature>
<dbReference type="GO" id="GO:0005085">
    <property type="term" value="F:guanyl-nucleotide exchange factor activity"/>
    <property type="evidence" value="ECO:0007669"/>
    <property type="project" value="InterPro"/>
</dbReference>
<protein>
    <recommendedName>
        <fullName evidence="2">SEC7 domain-containing protein</fullName>
    </recommendedName>
</protein>
<gene>
    <name evidence="3" type="ORF">CALVIDRAFT_549981</name>
</gene>
<feature type="region of interest" description="Disordered" evidence="1">
    <location>
        <begin position="235"/>
        <end position="284"/>
    </location>
</feature>
<keyword evidence="4" id="KW-1185">Reference proteome</keyword>
<feature type="region of interest" description="Disordered" evidence="1">
    <location>
        <begin position="1757"/>
        <end position="1792"/>
    </location>
</feature>
<dbReference type="PANTHER" id="PTHR10663:SF376">
    <property type="entry name" value="PH AND SEC7 DOMAIN-CONTAINING PROTEIN"/>
    <property type="match status" value="1"/>
</dbReference>
<reference evidence="3 4" key="1">
    <citation type="journal article" date="2016" name="Mol. Biol. Evol.">
        <title>Comparative Genomics of Early-Diverging Mushroom-Forming Fungi Provides Insights into the Origins of Lignocellulose Decay Capabilities.</title>
        <authorList>
            <person name="Nagy L.G."/>
            <person name="Riley R."/>
            <person name="Tritt A."/>
            <person name="Adam C."/>
            <person name="Daum C."/>
            <person name="Floudas D."/>
            <person name="Sun H."/>
            <person name="Yadav J.S."/>
            <person name="Pangilinan J."/>
            <person name="Larsson K.H."/>
            <person name="Matsuura K."/>
            <person name="Barry K."/>
            <person name="Labutti K."/>
            <person name="Kuo R."/>
            <person name="Ohm R.A."/>
            <person name="Bhattacharya S.S."/>
            <person name="Shirouzu T."/>
            <person name="Yoshinaga Y."/>
            <person name="Martin F.M."/>
            <person name="Grigoriev I.V."/>
            <person name="Hibbett D.S."/>
        </authorList>
    </citation>
    <scope>NUCLEOTIDE SEQUENCE [LARGE SCALE GENOMIC DNA]</scope>
    <source>
        <strain evidence="3 4">TUFC12733</strain>
    </source>
</reference>
<feature type="compositionally biased region" description="Basic and acidic residues" evidence="1">
    <location>
        <begin position="463"/>
        <end position="477"/>
    </location>
</feature>
<feature type="region of interest" description="Disordered" evidence="1">
    <location>
        <begin position="725"/>
        <end position="908"/>
    </location>
</feature>
<feature type="region of interest" description="Disordered" evidence="1">
    <location>
        <begin position="1821"/>
        <end position="1850"/>
    </location>
</feature>
<feature type="region of interest" description="Disordered" evidence="1">
    <location>
        <begin position="1269"/>
        <end position="1294"/>
    </location>
</feature>
<organism evidence="3 4">
    <name type="scientific">Calocera viscosa (strain TUFC12733)</name>
    <dbReference type="NCBI Taxonomy" id="1330018"/>
    <lineage>
        <taxon>Eukaryota</taxon>
        <taxon>Fungi</taxon>
        <taxon>Dikarya</taxon>
        <taxon>Basidiomycota</taxon>
        <taxon>Agaricomycotina</taxon>
        <taxon>Dacrymycetes</taxon>
        <taxon>Dacrymycetales</taxon>
        <taxon>Dacrymycetaceae</taxon>
        <taxon>Calocera</taxon>
    </lineage>
</organism>
<feature type="region of interest" description="Disordered" evidence="1">
    <location>
        <begin position="463"/>
        <end position="553"/>
    </location>
</feature>
<feature type="compositionally biased region" description="Basic and acidic residues" evidence="1">
    <location>
        <begin position="829"/>
        <end position="862"/>
    </location>
</feature>
<dbReference type="SUPFAM" id="SSF48425">
    <property type="entry name" value="Sec7 domain"/>
    <property type="match status" value="1"/>
</dbReference>
<dbReference type="Gene3D" id="1.10.1000.11">
    <property type="entry name" value="Arf Nucleotide-binding Site Opener,domain 2"/>
    <property type="match status" value="1"/>
</dbReference>
<dbReference type="Proteomes" id="UP000076738">
    <property type="component" value="Unassembled WGS sequence"/>
</dbReference>
<feature type="compositionally biased region" description="Polar residues" evidence="1">
    <location>
        <begin position="871"/>
        <end position="888"/>
    </location>
</feature>
<feature type="compositionally biased region" description="Polar residues" evidence="1">
    <location>
        <begin position="1104"/>
        <end position="1113"/>
    </location>
</feature>
<dbReference type="InterPro" id="IPR023394">
    <property type="entry name" value="Sec7_C_sf"/>
</dbReference>
<feature type="compositionally biased region" description="Pro residues" evidence="1">
    <location>
        <begin position="497"/>
        <end position="510"/>
    </location>
</feature>
<feature type="compositionally biased region" description="Basic and acidic residues" evidence="1">
    <location>
        <begin position="805"/>
        <end position="817"/>
    </location>
</feature>
<dbReference type="SUPFAM" id="SSF50729">
    <property type="entry name" value="PH domain-like"/>
    <property type="match status" value="1"/>
</dbReference>
<feature type="compositionally biased region" description="Polar residues" evidence="1">
    <location>
        <begin position="1210"/>
        <end position="1256"/>
    </location>
</feature>
<dbReference type="Gene3D" id="1.10.220.20">
    <property type="match status" value="1"/>
</dbReference>